<dbReference type="Proteomes" id="UP001519887">
    <property type="component" value="Unassembled WGS sequence"/>
</dbReference>
<dbReference type="PIRSF" id="PIRSF002741">
    <property type="entry name" value="MppA"/>
    <property type="match status" value="1"/>
</dbReference>
<dbReference type="PANTHER" id="PTHR30290:SF10">
    <property type="entry name" value="PERIPLASMIC OLIGOPEPTIDE-BINDING PROTEIN-RELATED"/>
    <property type="match status" value="1"/>
</dbReference>
<dbReference type="InterPro" id="IPR030678">
    <property type="entry name" value="Peptide/Ni-bd"/>
</dbReference>
<name>A0ABS7C464_9BACL</name>
<dbReference type="EMBL" id="JAHZIK010000416">
    <property type="protein sequence ID" value="MBW7455707.1"/>
    <property type="molecule type" value="Genomic_DNA"/>
</dbReference>
<organism evidence="8 9">
    <name type="scientific">Paenibacillus sepulcri</name>
    <dbReference type="NCBI Taxonomy" id="359917"/>
    <lineage>
        <taxon>Bacteria</taxon>
        <taxon>Bacillati</taxon>
        <taxon>Bacillota</taxon>
        <taxon>Bacilli</taxon>
        <taxon>Bacillales</taxon>
        <taxon>Paenibacillaceae</taxon>
        <taxon>Paenibacillus</taxon>
    </lineage>
</organism>
<dbReference type="InterPro" id="IPR000914">
    <property type="entry name" value="SBP_5_dom"/>
</dbReference>
<dbReference type="Gene3D" id="3.90.76.10">
    <property type="entry name" value="Dipeptide-binding Protein, Domain 1"/>
    <property type="match status" value="1"/>
</dbReference>
<evidence type="ECO:0000256" key="1">
    <source>
        <dbReference type="ARBA" id="ARBA00004196"/>
    </source>
</evidence>
<feature type="signal peptide" evidence="6">
    <location>
        <begin position="1"/>
        <end position="21"/>
    </location>
</feature>
<dbReference type="PANTHER" id="PTHR30290">
    <property type="entry name" value="PERIPLASMIC BINDING COMPONENT OF ABC TRANSPORTER"/>
    <property type="match status" value="1"/>
</dbReference>
<comment type="similarity">
    <text evidence="2">Belongs to the bacterial solute-binding protein 5 family.</text>
</comment>
<feature type="region of interest" description="Disordered" evidence="5">
    <location>
        <begin position="33"/>
        <end position="60"/>
    </location>
</feature>
<keyword evidence="4 6" id="KW-0732">Signal</keyword>
<comment type="subcellular location">
    <subcellularLocation>
        <location evidence="1">Cell envelope</location>
    </subcellularLocation>
</comment>
<dbReference type="Gene3D" id="3.40.190.10">
    <property type="entry name" value="Periplasmic binding protein-like II"/>
    <property type="match status" value="1"/>
</dbReference>
<evidence type="ECO:0000256" key="4">
    <source>
        <dbReference type="ARBA" id="ARBA00022729"/>
    </source>
</evidence>
<feature type="compositionally biased region" description="Polar residues" evidence="5">
    <location>
        <begin position="40"/>
        <end position="55"/>
    </location>
</feature>
<evidence type="ECO:0000256" key="2">
    <source>
        <dbReference type="ARBA" id="ARBA00005695"/>
    </source>
</evidence>
<feature type="chain" id="PRO_5045994677" evidence="6">
    <location>
        <begin position="22"/>
        <end position="569"/>
    </location>
</feature>
<dbReference type="Gene3D" id="3.10.105.10">
    <property type="entry name" value="Dipeptide-binding Protein, Domain 3"/>
    <property type="match status" value="1"/>
</dbReference>
<evidence type="ECO:0000256" key="6">
    <source>
        <dbReference type="SAM" id="SignalP"/>
    </source>
</evidence>
<dbReference type="PROSITE" id="PS51257">
    <property type="entry name" value="PROKAR_LIPOPROTEIN"/>
    <property type="match status" value="1"/>
</dbReference>
<dbReference type="SUPFAM" id="SSF53850">
    <property type="entry name" value="Periplasmic binding protein-like II"/>
    <property type="match status" value="1"/>
</dbReference>
<keyword evidence="3" id="KW-0813">Transport</keyword>
<dbReference type="Pfam" id="PF00496">
    <property type="entry name" value="SBP_bac_5"/>
    <property type="match status" value="1"/>
</dbReference>
<accession>A0ABS7C464</accession>
<comment type="caution">
    <text evidence="8">The sequence shown here is derived from an EMBL/GenBank/DDBJ whole genome shotgun (WGS) entry which is preliminary data.</text>
</comment>
<keyword evidence="9" id="KW-1185">Reference proteome</keyword>
<protein>
    <submittedName>
        <fullName evidence="8">Peptide ABC transporter substrate-binding protein</fullName>
    </submittedName>
</protein>
<evidence type="ECO:0000256" key="3">
    <source>
        <dbReference type="ARBA" id="ARBA00022448"/>
    </source>
</evidence>
<dbReference type="RefSeq" id="WP_210044851.1">
    <property type="nucleotide sequence ID" value="NZ_JBHLVU010000029.1"/>
</dbReference>
<feature type="domain" description="Solute-binding protein family 5" evidence="7">
    <location>
        <begin position="101"/>
        <end position="487"/>
    </location>
</feature>
<reference evidence="8 9" key="1">
    <citation type="submission" date="2021-07" db="EMBL/GenBank/DDBJ databases">
        <title>Paenibacillus radiodurans sp. nov., isolated from the southeastern edge of Tengger Desert.</title>
        <authorList>
            <person name="Zhang G."/>
        </authorList>
    </citation>
    <scope>NUCLEOTIDE SEQUENCE [LARGE SCALE GENOMIC DNA]</scope>
    <source>
        <strain evidence="8 9">CCM 7311</strain>
    </source>
</reference>
<evidence type="ECO:0000313" key="8">
    <source>
        <dbReference type="EMBL" id="MBW7455707.1"/>
    </source>
</evidence>
<proteinExistence type="inferred from homology"/>
<evidence type="ECO:0000256" key="5">
    <source>
        <dbReference type="SAM" id="MobiDB-lite"/>
    </source>
</evidence>
<sequence length="569" mass="62050">MKVKGFLSGMITLVLLGTILAACGNNSNNGGNAGNAASDPGTTTNTNANSPSDSSTGKKDLVMNYRADPPALDVSIAEAAATFTILGAISEGLYRLDKDMQPQPALAESMPEISADGLTYTIKLRSGLVWADGSPLTANDFVYSYRRTLDPNTKATYAFMLAWIKGGNDVLNSKTPEDIEANKQKLGVQAKDDTTLVITLDHPIPFFTAQLAFLNFYPQNEKFVEAQGDKSGADADKVLGAGPFKLTSWNHEQSLVLEKNDKYWDAANVKLDKVTLNIVKDTNTGLNLYETGETDYADVKGDQMKAYDGKPDLQMKKELVTGYLNFQQTKVPAFANLKVRQAFSMAVDLKGVTDLVLINGSVPATGFVPAGNQDGNGKEFRGVVGDTRDAFDAAKAKTLLQEGLAESGTTLPKLSIIGDDTETGKKLLEYIVQQWKTNLGVDVVAEPLPHANRLDRELSKNYTIVSTLWGADYNDPMTWLDMFLTGGSLNTQDWSNADYDKLIKDAQIQTDLAKRADEMVQAEKILMSEAAVMPLYFRSSPFVINPKLKDLILPPYGPDFELKWAHFEG</sequence>
<dbReference type="InterPro" id="IPR039424">
    <property type="entry name" value="SBP_5"/>
</dbReference>
<gene>
    <name evidence="8" type="ORF">K0U00_16900</name>
</gene>
<dbReference type="CDD" id="cd08504">
    <property type="entry name" value="PBP2_OppA"/>
    <property type="match status" value="1"/>
</dbReference>
<evidence type="ECO:0000259" key="7">
    <source>
        <dbReference type="Pfam" id="PF00496"/>
    </source>
</evidence>
<evidence type="ECO:0000313" key="9">
    <source>
        <dbReference type="Proteomes" id="UP001519887"/>
    </source>
</evidence>